<evidence type="ECO:0000256" key="1">
    <source>
        <dbReference type="SAM" id="Phobius"/>
    </source>
</evidence>
<keyword evidence="1" id="KW-1133">Transmembrane helix</keyword>
<dbReference type="EMBL" id="CP059674">
    <property type="protein sequence ID" value="QMT98371.1"/>
    <property type="molecule type" value="Genomic_DNA"/>
</dbReference>
<reference evidence="2 3" key="1">
    <citation type="journal article" date="2017" name="Int. J. Syst. Evol. Microbiol.">
        <title>Mycoplasma tullyi sp. nov., isolated from penguins of the genus Spheniscus.</title>
        <authorList>
            <person name="Yavari C.A."/>
            <person name="Ramirez A.S."/>
            <person name="Nicholas R.A.J."/>
            <person name="Radford A.D."/>
            <person name="Darby A.C."/>
            <person name="Bradbury J.M."/>
        </authorList>
    </citation>
    <scope>NUCLEOTIDE SEQUENCE [LARGE SCALE GENOMIC DNA]</scope>
    <source>
        <strain evidence="2 3">56A97T</strain>
    </source>
</reference>
<accession>A0A7D7U2Y8</accession>
<sequence length="1840" mass="205958">MIKKWSLKSKSLWLKTGIALGVIGLTAGVIIGAMVGFAENSSEKNGQLSPANKQLFNNDYSKIYDQNGQLKPELTITNGNKTNVTAKISDDATEFSFLDNSNKKYNFDEFFSEYYKRFNEPFVLEIKYGSFSFFDEYVLAVRPKQFLEFTNWFITNVAWGPDLLTLDSFRLVPGVEQNGNAITLGSHSTLHKEVSEIKFFPDAFFGSLPIYSTIGGPGNAVDSLTYSVFSNESSKKDLDAFLKNIPLESALKNDIRRESAARQSTTGFGEIYRASKLVDKTFKIRLGNPARKQNANDPTVYERSLIVNENFSQADLDTLKTQYPDLANVAFDQFKTYQIKSVNVTQPGRDNVEPVLNLVVAEPDSQDTTFNLQIDPNSLNETRYISYKTLVSAYQDNISSFLNFYDMDSYLNNEFYLYQDDNNQNHFYKLFLEAINENPDLKALNTLEEQKAKVKKYKVLSFEKTSNPQANEHTLKVNLQEVSENSQDAEEAQEGPTTSLEFVANRANDYSPQGFDDFLEAINYQGGIDPVSLFYTPSDNNARDEQGNPLTGLASRNYQLYVSVYNNLIKKVVNKYPHLLRNLDGPHVERTVDANGVFEYNVVEGKFKGFTPSDRIGLPTILAALEPGFDGLPIDFLKYVAAHEYGHHYTLDQGQAFIDKDNPVIVGGLSTRAGASDASFYSYRALINYLDARSNLEAIRVNANNQETPTGKFIRFRFGIIDENGNVLRYETEPYQDIWGTENPNDPLSKVLENKKRRFLQDFSGLTEAAKLRKVALRDLFFANSFDSDSGTINPSISGLAKAFVKSQAEGETSSEYKWAPVTAASIISQLTDGAGNPLLNKSVFVLENDRLSFKIYETEPNKPNVITAINMFNKDGSPVINVPLNVELSPAEMAYVERQAKVISDSISATIEKNLSDNGWDSRGTVLGGEISGSIGTPGGSDGVSELVEKIRTRSNPEESRSSTNEFNTARKGFSYLVLQNGLALQWRILRTNLASLTRIDQQQQAGARQGNKDRYVRSDVNKILAVRKAERTINSIGTALNNFDTYVFPYVRGNKFLGEIANDTQNGLIDRLNNVSSSNQLRTTEGLFNVSFTEAFTNVLFQGQAGLLSYAMKKGGAGDAATNNYSLETIQAFDRKVNDVFSKPLMVSIPTLLTTSLEKIDKDNILIVNPFGSDVGQLEQALLNAVTTSKKISVDNGTTTPQATARSTYNSKNLTELLGFVSLDYSKATYDSATKQYNWDVSYVQSKFDLSAIGNIQVTNSPDAAKLKAAITAAGTDTNAKNQALANYAIYLFRHSNLFMSVKDFSPATDLVKNRAVFSELYGVTMLDKNFTRFYVEELTPQLNDGTHFDAQRLQNYFDKFVKDNKLESVQDRLSFHDLLLLTGNIVYYGKNGDVGLTLGSFNFGYFSPGLSSDDVVNYNATRVEPQLADKFTDYVYNIAETLTRDYVQTTYAPNTKDFENVPKYLGGLSEAMSGLDYIVDATNISKVNDTRTSQDDLAKALQAVYLGPKYTAYYDELIKVQGDLTNKFNETVDEFLTARREVARVRQASPNDVNALATAIAAQTIATQKLNDAQKAINDLKAQTRAMFFKNNDGSFYQTGETRRSSYFGQFISKNNGYFKDHFEKQTIGAELYDDDRNPVIDNNIRTVDFNGNKVNKRPEAFFLSQLYNYGVSKRTVSGLFRNQALDALALYGYVPTELANKIGYLRFTNVFNNEVVYLKVNTKRTNNIFWLQKQGDPTSKKTIEDYGYTSWLSDYALMGKYRDALLRPGQKYTVDFVDENHNFLQAVDLGDAQFISENAKAVEQSPVKIENENTTVDGNKNIKTVISVDFQFNVTN</sequence>
<protein>
    <submittedName>
        <fullName evidence="2">PDxFFG protein</fullName>
    </submittedName>
</protein>
<evidence type="ECO:0000313" key="3">
    <source>
        <dbReference type="Proteomes" id="UP000514704"/>
    </source>
</evidence>
<organism evidence="2 3">
    <name type="scientific">Mycoplasma tullyi</name>
    <dbReference type="NCBI Taxonomy" id="1612150"/>
    <lineage>
        <taxon>Bacteria</taxon>
        <taxon>Bacillati</taxon>
        <taxon>Mycoplasmatota</taxon>
        <taxon>Mollicutes</taxon>
        <taxon>Mycoplasmataceae</taxon>
        <taxon>Mycoplasma</taxon>
    </lineage>
</organism>
<feature type="transmembrane region" description="Helical" evidence="1">
    <location>
        <begin position="12"/>
        <end position="38"/>
    </location>
</feature>
<dbReference type="RefSeq" id="WP_182078658.1">
    <property type="nucleotide sequence ID" value="NZ_CP059674.1"/>
</dbReference>
<keyword evidence="3" id="KW-1185">Reference proteome</keyword>
<keyword evidence="1" id="KW-0472">Membrane</keyword>
<dbReference type="NCBIfam" id="NF012210">
    <property type="entry name" value="PDxFFG"/>
    <property type="match status" value="1"/>
</dbReference>
<proteinExistence type="predicted"/>
<dbReference type="KEGG" id="mtuy:H3143_02610"/>
<name>A0A7D7U2Y8_9MOLU</name>
<keyword evidence="1" id="KW-0812">Transmembrane</keyword>
<dbReference type="Proteomes" id="UP000514704">
    <property type="component" value="Chromosome"/>
</dbReference>
<gene>
    <name evidence="2" type="ORF">H3143_02610</name>
</gene>
<evidence type="ECO:0000313" key="2">
    <source>
        <dbReference type="EMBL" id="QMT98371.1"/>
    </source>
</evidence>